<protein>
    <submittedName>
        <fullName evidence="2">PAAR domain-containing protein</fullName>
    </submittedName>
</protein>
<evidence type="ECO:0000313" key="2">
    <source>
        <dbReference type="EMBL" id="MEJ8857874.1"/>
    </source>
</evidence>
<dbReference type="CDD" id="cd14740">
    <property type="entry name" value="PAAR_4"/>
    <property type="match status" value="1"/>
</dbReference>
<feature type="region of interest" description="Disordered" evidence="1">
    <location>
        <begin position="17"/>
        <end position="40"/>
    </location>
</feature>
<dbReference type="InterPro" id="IPR008727">
    <property type="entry name" value="PAAR_motif"/>
</dbReference>
<comment type="caution">
    <text evidence="2">The sequence shown here is derived from an EMBL/GenBank/DDBJ whole genome shotgun (WGS) entry which is preliminary data.</text>
</comment>
<evidence type="ECO:0000256" key="1">
    <source>
        <dbReference type="SAM" id="MobiDB-lite"/>
    </source>
</evidence>
<dbReference type="Proteomes" id="UP001367030">
    <property type="component" value="Unassembled WGS sequence"/>
</dbReference>
<feature type="compositionally biased region" description="Polar residues" evidence="1">
    <location>
        <begin position="17"/>
        <end position="27"/>
    </location>
</feature>
<name>A0ABU8XE21_9BURK</name>
<keyword evidence="3" id="KW-1185">Reference proteome</keyword>
<dbReference type="RefSeq" id="WP_340337943.1">
    <property type="nucleotide sequence ID" value="NZ_JBBKZS010000013.1"/>
</dbReference>
<reference evidence="2 3" key="1">
    <citation type="submission" date="2024-03" db="EMBL/GenBank/DDBJ databases">
        <title>Novel species of the genus Variovorax.</title>
        <authorList>
            <person name="Liu Q."/>
            <person name="Xin Y.-H."/>
        </authorList>
    </citation>
    <scope>NUCLEOTIDE SEQUENCE [LARGE SCALE GENOMIC DNA]</scope>
    <source>
        <strain evidence="2 3">KACC 18901</strain>
    </source>
</reference>
<dbReference type="Pfam" id="PF05488">
    <property type="entry name" value="PAAR_motif"/>
    <property type="match status" value="1"/>
</dbReference>
<evidence type="ECO:0000313" key="3">
    <source>
        <dbReference type="Proteomes" id="UP001367030"/>
    </source>
</evidence>
<feature type="region of interest" description="Disordered" evidence="1">
    <location>
        <begin position="56"/>
        <end position="75"/>
    </location>
</feature>
<gene>
    <name evidence="2" type="ORF">WKW79_25115</name>
</gene>
<dbReference type="Gene3D" id="2.60.200.60">
    <property type="match status" value="1"/>
</dbReference>
<sequence length="366" mass="36742">MGDGSFGNLGLAVSQHASGVTGDQTSPWARAAGTPGEVMGVGTRWAHSLGQTRDAWANLTSPSKPGGPPPTGGQVAARTLRATQQTVGALLGAFNMGKDMLDVGFANLTAPLAAIFPSLPAATLLSPYLGTPHCHPTHPPSGPPPIPPTPLPSLGMVTLGVTPRVLINYLPAARVEDIGLAPTCCGIPPAWFKIKTGSSNVFIGGMRAARIGDICQACKNIPEAPSIPAGRALAAIGKAAGAVSKAVAVGGYVAGGLGMAADIAEAAVEDDAAMASAKALSAAMAAAQMAADAAKMAVEATMWKDPTLPPTGSIGAIIDPSHATVLIGGFPMINIPNPADALLNRLKRYKAQSPAESEKVGPKACP</sequence>
<accession>A0ABU8XE21</accession>
<dbReference type="EMBL" id="JBBKZS010000013">
    <property type="protein sequence ID" value="MEJ8857874.1"/>
    <property type="molecule type" value="Genomic_DNA"/>
</dbReference>
<proteinExistence type="predicted"/>
<organism evidence="2 3">
    <name type="scientific">Variovorax robiniae</name>
    <dbReference type="NCBI Taxonomy" id="1836199"/>
    <lineage>
        <taxon>Bacteria</taxon>
        <taxon>Pseudomonadati</taxon>
        <taxon>Pseudomonadota</taxon>
        <taxon>Betaproteobacteria</taxon>
        <taxon>Burkholderiales</taxon>
        <taxon>Comamonadaceae</taxon>
        <taxon>Variovorax</taxon>
    </lineage>
</organism>